<dbReference type="AlphaFoldDB" id="A0A9P0MPT0"/>
<evidence type="ECO:0000313" key="2">
    <source>
        <dbReference type="EMBL" id="CAH1398247.1"/>
    </source>
</evidence>
<name>A0A9P0MPT0_NEZVI</name>
<keyword evidence="3" id="KW-1185">Reference proteome</keyword>
<dbReference type="EMBL" id="OV725080">
    <property type="protein sequence ID" value="CAH1398247.1"/>
    <property type="molecule type" value="Genomic_DNA"/>
</dbReference>
<proteinExistence type="predicted"/>
<feature type="transmembrane region" description="Helical" evidence="1">
    <location>
        <begin position="33"/>
        <end position="54"/>
    </location>
</feature>
<keyword evidence="1" id="KW-0472">Membrane</keyword>
<accession>A0A9P0MPT0</accession>
<reference evidence="2" key="1">
    <citation type="submission" date="2022-01" db="EMBL/GenBank/DDBJ databases">
        <authorList>
            <person name="King R."/>
        </authorList>
    </citation>
    <scope>NUCLEOTIDE SEQUENCE</scope>
</reference>
<dbReference type="Proteomes" id="UP001152798">
    <property type="component" value="Chromosome 4"/>
</dbReference>
<evidence type="ECO:0000313" key="3">
    <source>
        <dbReference type="Proteomes" id="UP001152798"/>
    </source>
</evidence>
<protein>
    <submittedName>
        <fullName evidence="2">Uncharacterized protein</fullName>
    </submittedName>
</protein>
<keyword evidence="1" id="KW-0812">Transmembrane</keyword>
<evidence type="ECO:0000256" key="1">
    <source>
        <dbReference type="SAM" id="Phobius"/>
    </source>
</evidence>
<keyword evidence="1" id="KW-1133">Transmembrane helix</keyword>
<organism evidence="2 3">
    <name type="scientific">Nezara viridula</name>
    <name type="common">Southern green stink bug</name>
    <name type="synonym">Cimex viridulus</name>
    <dbReference type="NCBI Taxonomy" id="85310"/>
    <lineage>
        <taxon>Eukaryota</taxon>
        <taxon>Metazoa</taxon>
        <taxon>Ecdysozoa</taxon>
        <taxon>Arthropoda</taxon>
        <taxon>Hexapoda</taxon>
        <taxon>Insecta</taxon>
        <taxon>Pterygota</taxon>
        <taxon>Neoptera</taxon>
        <taxon>Paraneoptera</taxon>
        <taxon>Hemiptera</taxon>
        <taxon>Heteroptera</taxon>
        <taxon>Panheteroptera</taxon>
        <taxon>Pentatomomorpha</taxon>
        <taxon>Pentatomoidea</taxon>
        <taxon>Pentatomidae</taxon>
        <taxon>Pentatominae</taxon>
        <taxon>Nezara</taxon>
    </lineage>
</organism>
<sequence length="66" mass="7575">MSSPLTITAVPAPDPALQCPPLRERMAFQHPVIVQWGQLVLGSLGYVIRLVTLYRAGWIRKWWQFN</sequence>
<gene>
    <name evidence="2" type="ORF">NEZAVI_LOCUS7938</name>
</gene>